<dbReference type="InterPro" id="IPR015424">
    <property type="entry name" value="PyrdxlP-dep_Trfase"/>
</dbReference>
<evidence type="ECO:0000256" key="5">
    <source>
        <dbReference type="ARBA" id="ARBA00022898"/>
    </source>
</evidence>
<evidence type="ECO:0000256" key="8">
    <source>
        <dbReference type="RuleBase" id="RU003693"/>
    </source>
</evidence>
<dbReference type="InterPro" id="IPR001917">
    <property type="entry name" value="Aminotrans_II_pyridoxalP_BS"/>
</dbReference>
<dbReference type="InterPro" id="IPR004839">
    <property type="entry name" value="Aminotransferase_I/II_large"/>
</dbReference>
<evidence type="ECO:0000256" key="3">
    <source>
        <dbReference type="ARBA" id="ARBA00013220"/>
    </source>
</evidence>
<dbReference type="SUPFAM" id="SSF53383">
    <property type="entry name" value="PLP-dependent transferases"/>
    <property type="match status" value="1"/>
</dbReference>
<keyword evidence="10" id="KW-1185">Reference proteome</keyword>
<evidence type="ECO:0000256" key="4">
    <source>
        <dbReference type="ARBA" id="ARBA00022679"/>
    </source>
</evidence>
<dbReference type="EC" id="2.3.1.50" evidence="3"/>
<dbReference type="PANTHER" id="PTHR13693">
    <property type="entry name" value="CLASS II AMINOTRANSFERASE/8-AMINO-7-OXONONANOATE SYNTHASE"/>
    <property type="match status" value="1"/>
</dbReference>
<dbReference type="PROSITE" id="PS00599">
    <property type="entry name" value="AA_TRANSFER_CLASS_2"/>
    <property type="match status" value="1"/>
</dbReference>
<evidence type="ECO:0000256" key="2">
    <source>
        <dbReference type="ARBA" id="ARBA00008392"/>
    </source>
</evidence>
<gene>
    <name evidence="11" type="primary">LOC100370904</name>
</gene>
<accession>A0ABM0GPZ7</accession>
<evidence type="ECO:0000259" key="9">
    <source>
        <dbReference type="Pfam" id="PF00155"/>
    </source>
</evidence>
<dbReference type="Gene3D" id="3.40.640.10">
    <property type="entry name" value="Type I PLP-dependent aspartate aminotransferase-like (Major domain)"/>
    <property type="match status" value="1"/>
</dbReference>
<dbReference type="Proteomes" id="UP000694865">
    <property type="component" value="Unplaced"/>
</dbReference>
<evidence type="ECO:0000256" key="6">
    <source>
        <dbReference type="ARBA" id="ARBA00023315"/>
    </source>
</evidence>
<dbReference type="Gene3D" id="3.90.1150.10">
    <property type="entry name" value="Aspartate Aminotransferase, domain 1"/>
    <property type="match status" value="2"/>
</dbReference>
<evidence type="ECO:0000256" key="7">
    <source>
        <dbReference type="ARBA" id="ARBA00048528"/>
    </source>
</evidence>
<organism evidence="10 11">
    <name type="scientific">Saccoglossus kowalevskii</name>
    <name type="common">Acorn worm</name>
    <dbReference type="NCBI Taxonomy" id="10224"/>
    <lineage>
        <taxon>Eukaryota</taxon>
        <taxon>Metazoa</taxon>
        <taxon>Hemichordata</taxon>
        <taxon>Enteropneusta</taxon>
        <taxon>Harrimaniidae</taxon>
        <taxon>Saccoglossus</taxon>
    </lineage>
</organism>
<comment type="catalytic activity">
    <reaction evidence="7">
        <text>L-serine + hexadecanoyl-CoA + H(+) = 3-oxosphinganine + CO2 + CoA</text>
        <dbReference type="Rhea" id="RHEA:14761"/>
        <dbReference type="ChEBI" id="CHEBI:15378"/>
        <dbReference type="ChEBI" id="CHEBI:16526"/>
        <dbReference type="ChEBI" id="CHEBI:33384"/>
        <dbReference type="ChEBI" id="CHEBI:57287"/>
        <dbReference type="ChEBI" id="CHEBI:57379"/>
        <dbReference type="ChEBI" id="CHEBI:58299"/>
        <dbReference type="EC" id="2.3.1.50"/>
    </reaction>
</comment>
<keyword evidence="6" id="KW-0012">Acyltransferase</keyword>
<evidence type="ECO:0000313" key="11">
    <source>
        <dbReference type="RefSeq" id="XP_002734767.1"/>
    </source>
</evidence>
<dbReference type="Pfam" id="PF00155">
    <property type="entry name" value="Aminotran_1_2"/>
    <property type="match status" value="1"/>
</dbReference>
<sequence>MKDQKLHCRVDATINNNVTMNGGPSKVRVSKWRSKAIEVFEEAPLRAVIETCLSYFVLLFIGYIRDLLRKFGIEKMDVAKEHGNEGFVPLYSGYHSFYTRNVYTRVRDCFNRPISSTPGVKCDIMERTSEDYNWHLNVTGKSTTCVNLGSYNYLGFAEDTGPCAEASEIAVRKYGVGVCSTRQEYGNLDIHTRLERLVAQFLGLDAAMVFGMGFATNALNIPTLLGKVGFIYADRMHVQMYFTSHQTFDIIYLFKPYFYFLLFTDMKSLEARLRDAIIRGQPRSHRQWKKILIVVEGIYSMEGSIVNLPELVRLKKKYKAYLYLDEAHSIGALGPNGRGVVDYYGMDPHDIDVMMGTFTKSFGAAGGYIAGTKALIDLLKSRSHSATYASSMSAPIAQQIITSMQCIMGLDGSTLETKMKKVVRQATKIKPAKTNFSSESQQIASTSRSYYDQPREWFERNDYAEIFASTRESFNYLTDDDTDTAFSRKCLEKKIGVVVVGAPATSAFECRARFCLSAGHTKEMLDQALQVIEEVGEELNLKVSSLPMKKKTAITTDELKE</sequence>
<dbReference type="PANTHER" id="PTHR13693:SF3">
    <property type="entry name" value="LD36009P"/>
    <property type="match status" value="1"/>
</dbReference>
<keyword evidence="4" id="KW-0808">Transferase</keyword>
<proteinExistence type="inferred from homology"/>
<dbReference type="InterPro" id="IPR015421">
    <property type="entry name" value="PyrdxlP-dep_Trfase_major"/>
</dbReference>
<protein>
    <recommendedName>
        <fullName evidence="3">serine C-palmitoyltransferase</fullName>
        <ecNumber evidence="3">2.3.1.50</ecNumber>
    </recommendedName>
</protein>
<evidence type="ECO:0000313" key="10">
    <source>
        <dbReference type="Proteomes" id="UP000694865"/>
    </source>
</evidence>
<dbReference type="RefSeq" id="XP_002734767.1">
    <property type="nucleotide sequence ID" value="XM_002734721.1"/>
</dbReference>
<reference evidence="11" key="1">
    <citation type="submission" date="2025-08" db="UniProtKB">
        <authorList>
            <consortium name="RefSeq"/>
        </authorList>
    </citation>
    <scope>IDENTIFICATION</scope>
    <source>
        <tissue evidence="11">Testes</tissue>
    </source>
</reference>
<keyword evidence="5 8" id="KW-0663">Pyridoxal phosphate</keyword>
<comment type="cofactor">
    <cofactor evidence="1 8">
        <name>pyridoxal 5'-phosphate</name>
        <dbReference type="ChEBI" id="CHEBI:597326"/>
    </cofactor>
</comment>
<dbReference type="InterPro" id="IPR015422">
    <property type="entry name" value="PyrdxlP-dep_Trfase_small"/>
</dbReference>
<dbReference type="InterPro" id="IPR050087">
    <property type="entry name" value="AON_synthase_class-II"/>
</dbReference>
<dbReference type="GeneID" id="100370904"/>
<feature type="domain" description="Aminotransferase class I/classII large" evidence="9">
    <location>
        <begin position="144"/>
        <end position="532"/>
    </location>
</feature>
<evidence type="ECO:0000256" key="1">
    <source>
        <dbReference type="ARBA" id="ARBA00001933"/>
    </source>
</evidence>
<name>A0ABM0GPZ7_SACKO</name>
<comment type="similarity">
    <text evidence="2 8">Belongs to the class-II pyridoxal-phosphate-dependent aminotransferase family.</text>
</comment>